<feature type="transmembrane region" description="Helical" evidence="8">
    <location>
        <begin position="271"/>
        <end position="298"/>
    </location>
</feature>
<evidence type="ECO:0000256" key="2">
    <source>
        <dbReference type="ARBA" id="ARBA00007935"/>
    </source>
</evidence>
<keyword evidence="6 8" id="KW-1133">Transmembrane helix</keyword>
<evidence type="ECO:0000256" key="6">
    <source>
        <dbReference type="ARBA" id="ARBA00022989"/>
    </source>
</evidence>
<dbReference type="CDD" id="cd06550">
    <property type="entry name" value="TM_ABC_iron-siderophores_like"/>
    <property type="match status" value="1"/>
</dbReference>
<dbReference type="KEGG" id="mtw:CQW49_12680"/>
<accession>A0A2D2D0W1</accession>
<dbReference type="PANTHER" id="PTHR30472:SF25">
    <property type="entry name" value="ABC TRANSPORTER PERMEASE PROTEIN MJ0876-RELATED"/>
    <property type="match status" value="1"/>
</dbReference>
<feature type="transmembrane region" description="Helical" evidence="8">
    <location>
        <begin position="310"/>
        <end position="333"/>
    </location>
</feature>
<sequence length="365" mass="37264">MTAVVEPDTTAIARFVERRRRRFLIVASGLAAICVITFVLALANGAVAIPPGKTLHILIGAIVDHAALAGDRDALVLLDLRLPRVLLGLEVGAALAASGALMQGLFRNPLADPGLIGVSSGAALAAAATIVLGDRLLAGAGEAVPFALLPIGAFCGGLITTLLIYAIATRAGRTSMATMLLAGVALSAFAGAATSLLAFLSDDRQLRDLTFWSLGSLNGASWNKTAIVAAIVTPLLLAAPLLGRALNALALGEAEAFHLGIRVQRIKAATILLVALAVGASVAAAGVVGFVGVVAPHIVRLATGPDHRRLLPLAMMLGGALLVAADAFARVLAAPAELPLGVLTATIGSPFFLWLLLRRNRSVWS</sequence>
<dbReference type="InterPro" id="IPR000522">
    <property type="entry name" value="ABC_transptr_permease_BtuC"/>
</dbReference>
<dbReference type="FunFam" id="1.10.3470.10:FF:000001">
    <property type="entry name" value="Vitamin B12 ABC transporter permease BtuC"/>
    <property type="match status" value="1"/>
</dbReference>
<feature type="transmembrane region" description="Helical" evidence="8">
    <location>
        <begin position="114"/>
        <end position="132"/>
    </location>
</feature>
<dbReference type="GO" id="GO:0022857">
    <property type="term" value="F:transmembrane transporter activity"/>
    <property type="evidence" value="ECO:0007669"/>
    <property type="project" value="InterPro"/>
</dbReference>
<feature type="transmembrane region" description="Helical" evidence="8">
    <location>
        <begin position="85"/>
        <end position="102"/>
    </location>
</feature>
<reference evidence="10" key="1">
    <citation type="submission" date="2017-10" db="EMBL/GenBank/DDBJ databases">
        <title>Completed PacBio SMRT sequence of Methylosinus trichosporium OB3b reveals presence of a third large plasmid.</title>
        <authorList>
            <person name="Charles T.C."/>
            <person name="Lynch M.D.J."/>
            <person name="Heil J.R."/>
            <person name="Cheng J."/>
        </authorList>
    </citation>
    <scope>NUCLEOTIDE SEQUENCE [LARGE SCALE GENOMIC DNA]</scope>
    <source>
        <strain evidence="10">OB3b</strain>
    </source>
</reference>
<feature type="transmembrane region" description="Helical" evidence="8">
    <location>
        <begin position="221"/>
        <end position="242"/>
    </location>
</feature>
<dbReference type="GO" id="GO:0005886">
    <property type="term" value="C:plasma membrane"/>
    <property type="evidence" value="ECO:0007669"/>
    <property type="project" value="UniProtKB-SubCell"/>
</dbReference>
<dbReference type="EMBL" id="CP023737">
    <property type="protein sequence ID" value="ATQ68641.1"/>
    <property type="molecule type" value="Genomic_DNA"/>
</dbReference>
<dbReference type="RefSeq" id="WP_003609268.1">
    <property type="nucleotide sequence ID" value="NZ_ADVE02000001.1"/>
</dbReference>
<keyword evidence="4" id="KW-1003">Cell membrane</keyword>
<keyword evidence="3" id="KW-0813">Transport</keyword>
<name>A0A2D2D0W1_METT3</name>
<dbReference type="PANTHER" id="PTHR30472">
    <property type="entry name" value="FERRIC ENTEROBACTIN TRANSPORT SYSTEM PERMEASE PROTEIN"/>
    <property type="match status" value="1"/>
</dbReference>
<dbReference type="InterPro" id="IPR037294">
    <property type="entry name" value="ABC_BtuC-like"/>
</dbReference>
<comment type="subcellular location">
    <subcellularLocation>
        <location evidence="1">Cell membrane</location>
        <topology evidence="1">Multi-pass membrane protein</topology>
    </subcellularLocation>
</comment>
<keyword evidence="10" id="KW-1185">Reference proteome</keyword>
<organism evidence="9 10">
    <name type="scientific">Methylosinus trichosporium (strain ATCC 35070 / NCIMB 11131 / UNIQEM 75 / OB3b)</name>
    <dbReference type="NCBI Taxonomy" id="595536"/>
    <lineage>
        <taxon>Bacteria</taxon>
        <taxon>Pseudomonadati</taxon>
        <taxon>Pseudomonadota</taxon>
        <taxon>Alphaproteobacteria</taxon>
        <taxon>Hyphomicrobiales</taxon>
        <taxon>Methylocystaceae</taxon>
        <taxon>Methylosinus</taxon>
    </lineage>
</organism>
<evidence type="ECO:0000256" key="3">
    <source>
        <dbReference type="ARBA" id="ARBA00022448"/>
    </source>
</evidence>
<proteinExistence type="inferred from homology"/>
<dbReference type="Pfam" id="PF01032">
    <property type="entry name" value="FecCD"/>
    <property type="match status" value="1"/>
</dbReference>
<dbReference type="STRING" id="595536.GCA_000178815_02630"/>
<evidence type="ECO:0000256" key="5">
    <source>
        <dbReference type="ARBA" id="ARBA00022692"/>
    </source>
</evidence>
<evidence type="ECO:0000256" key="1">
    <source>
        <dbReference type="ARBA" id="ARBA00004651"/>
    </source>
</evidence>
<dbReference type="AlphaFoldDB" id="A0A2D2D0W1"/>
<protein>
    <submittedName>
        <fullName evidence="9">Iron ABC transporter permease</fullName>
    </submittedName>
</protein>
<dbReference type="Proteomes" id="UP000230709">
    <property type="component" value="Chromosome"/>
</dbReference>
<dbReference type="GO" id="GO:0033214">
    <property type="term" value="P:siderophore-iron import into cell"/>
    <property type="evidence" value="ECO:0007669"/>
    <property type="project" value="TreeGrafter"/>
</dbReference>
<evidence type="ECO:0000313" key="10">
    <source>
        <dbReference type="Proteomes" id="UP000230709"/>
    </source>
</evidence>
<feature type="transmembrane region" description="Helical" evidence="8">
    <location>
        <begin position="144"/>
        <end position="168"/>
    </location>
</feature>
<evidence type="ECO:0000313" key="9">
    <source>
        <dbReference type="EMBL" id="ATQ68641.1"/>
    </source>
</evidence>
<evidence type="ECO:0000256" key="7">
    <source>
        <dbReference type="ARBA" id="ARBA00023136"/>
    </source>
</evidence>
<dbReference type="Gene3D" id="1.10.3470.10">
    <property type="entry name" value="ABC transporter involved in vitamin B12 uptake, BtuC"/>
    <property type="match status" value="1"/>
</dbReference>
<feature type="transmembrane region" description="Helical" evidence="8">
    <location>
        <begin position="180"/>
        <end position="201"/>
    </location>
</feature>
<dbReference type="SUPFAM" id="SSF81345">
    <property type="entry name" value="ABC transporter involved in vitamin B12 uptake, BtuC"/>
    <property type="match status" value="1"/>
</dbReference>
<feature type="transmembrane region" description="Helical" evidence="8">
    <location>
        <begin position="340"/>
        <end position="357"/>
    </location>
</feature>
<evidence type="ECO:0000256" key="4">
    <source>
        <dbReference type="ARBA" id="ARBA00022475"/>
    </source>
</evidence>
<keyword evidence="5 8" id="KW-0812">Transmembrane</keyword>
<evidence type="ECO:0000256" key="8">
    <source>
        <dbReference type="SAM" id="Phobius"/>
    </source>
</evidence>
<feature type="transmembrane region" description="Helical" evidence="8">
    <location>
        <begin position="23"/>
        <end position="43"/>
    </location>
</feature>
<comment type="similarity">
    <text evidence="2">Belongs to the binding-protein-dependent transport system permease family. FecCD subfamily.</text>
</comment>
<gene>
    <name evidence="9" type="ORF">CQW49_12680</name>
</gene>
<keyword evidence="7 8" id="KW-0472">Membrane</keyword>